<evidence type="ECO:0000256" key="1">
    <source>
        <dbReference type="ARBA" id="ARBA00009796"/>
    </source>
</evidence>
<dbReference type="Proteomes" id="UP000279422">
    <property type="component" value="Unassembled WGS sequence"/>
</dbReference>
<sequence>MLVVDRPAPDFEGTAYFEGKVRKVKLSDFKGKWILVCFYPGDFTYVCATEIAGIIRNYERLKQFGGVGIAISADSVHSHKVWTETSPAITLALKETGRKFPPMPMIADPTFEIGRKYGVVDEDQVWSRV</sequence>
<evidence type="ECO:0000313" key="5">
    <source>
        <dbReference type="EMBL" id="RLE08408.1"/>
    </source>
</evidence>
<dbReference type="GO" id="GO:0033554">
    <property type="term" value="P:cellular response to stress"/>
    <property type="evidence" value="ECO:0007669"/>
    <property type="project" value="TreeGrafter"/>
</dbReference>
<accession>A0A497E3D7</accession>
<gene>
    <name evidence="5" type="ORF">DRJ00_06345</name>
</gene>
<dbReference type="PROSITE" id="PS51352">
    <property type="entry name" value="THIOREDOXIN_2"/>
    <property type="match status" value="1"/>
</dbReference>
<keyword evidence="2" id="KW-0560">Oxidoreductase</keyword>
<evidence type="ECO:0000256" key="2">
    <source>
        <dbReference type="ARBA" id="ARBA00023002"/>
    </source>
</evidence>
<evidence type="ECO:0000256" key="3">
    <source>
        <dbReference type="ARBA" id="ARBA00037420"/>
    </source>
</evidence>
<dbReference type="EMBL" id="QMPZ01000099">
    <property type="protein sequence ID" value="RLE08408.1"/>
    <property type="molecule type" value="Genomic_DNA"/>
</dbReference>
<comment type="function">
    <text evidence="3">Thiol-specific peroxidase that catalyzes the reduction of hydrogen peroxide and organic hydroperoxides to water and alcohols, respectively. Plays a role in cell protection against oxidative stress by detoxifying peroxides.</text>
</comment>
<reference evidence="5 6" key="1">
    <citation type="submission" date="2018-06" db="EMBL/GenBank/DDBJ databases">
        <title>Extensive metabolic versatility and redundancy in microbially diverse, dynamic hydrothermal sediments.</title>
        <authorList>
            <person name="Dombrowski N."/>
            <person name="Teske A."/>
            <person name="Baker B.J."/>
        </authorList>
    </citation>
    <scope>NUCLEOTIDE SEQUENCE [LARGE SCALE GENOMIC DNA]</scope>
    <source>
        <strain evidence="5">B47_G16</strain>
    </source>
</reference>
<comment type="similarity">
    <text evidence="1">Belongs to the peroxiredoxin family. AhpC/Prx1 subfamily.</text>
</comment>
<dbReference type="GO" id="GO:0008379">
    <property type="term" value="F:thioredoxin peroxidase activity"/>
    <property type="evidence" value="ECO:0007669"/>
    <property type="project" value="TreeGrafter"/>
</dbReference>
<dbReference type="GO" id="GO:0005829">
    <property type="term" value="C:cytosol"/>
    <property type="evidence" value="ECO:0007669"/>
    <property type="project" value="TreeGrafter"/>
</dbReference>
<feature type="domain" description="Thioredoxin" evidence="4">
    <location>
        <begin position="2"/>
        <end position="129"/>
    </location>
</feature>
<name>A0A497E3D7_UNCAE</name>
<evidence type="ECO:0000313" key="6">
    <source>
        <dbReference type="Proteomes" id="UP000279422"/>
    </source>
</evidence>
<dbReference type="GO" id="GO:0006979">
    <property type="term" value="P:response to oxidative stress"/>
    <property type="evidence" value="ECO:0007669"/>
    <property type="project" value="TreeGrafter"/>
</dbReference>
<dbReference type="Pfam" id="PF00578">
    <property type="entry name" value="AhpC-TSA"/>
    <property type="match status" value="1"/>
</dbReference>
<dbReference type="InterPro" id="IPR036249">
    <property type="entry name" value="Thioredoxin-like_sf"/>
</dbReference>
<dbReference type="PANTHER" id="PTHR10681:SF128">
    <property type="entry name" value="THIOREDOXIN-DEPENDENT PEROXIDE REDUCTASE, MITOCHONDRIAL"/>
    <property type="match status" value="1"/>
</dbReference>
<dbReference type="Gene3D" id="3.40.30.10">
    <property type="entry name" value="Glutaredoxin"/>
    <property type="match status" value="1"/>
</dbReference>
<dbReference type="SUPFAM" id="SSF52833">
    <property type="entry name" value="Thioredoxin-like"/>
    <property type="match status" value="1"/>
</dbReference>
<organism evidence="5 6">
    <name type="scientific">Aerophobetes bacterium</name>
    <dbReference type="NCBI Taxonomy" id="2030807"/>
    <lineage>
        <taxon>Bacteria</taxon>
        <taxon>Candidatus Aerophobota</taxon>
    </lineage>
</organism>
<dbReference type="PANTHER" id="PTHR10681">
    <property type="entry name" value="THIOREDOXIN PEROXIDASE"/>
    <property type="match status" value="1"/>
</dbReference>
<evidence type="ECO:0000259" key="4">
    <source>
        <dbReference type="PROSITE" id="PS51352"/>
    </source>
</evidence>
<protein>
    <recommendedName>
        <fullName evidence="4">Thioredoxin domain-containing protein</fullName>
    </recommendedName>
</protein>
<dbReference type="GO" id="GO:0042744">
    <property type="term" value="P:hydrogen peroxide catabolic process"/>
    <property type="evidence" value="ECO:0007669"/>
    <property type="project" value="TreeGrafter"/>
</dbReference>
<dbReference type="AlphaFoldDB" id="A0A497E3D7"/>
<dbReference type="GO" id="GO:0045454">
    <property type="term" value="P:cell redox homeostasis"/>
    <property type="evidence" value="ECO:0007669"/>
    <property type="project" value="TreeGrafter"/>
</dbReference>
<dbReference type="InterPro" id="IPR050217">
    <property type="entry name" value="Peroxiredoxin"/>
</dbReference>
<comment type="caution">
    <text evidence="5">The sequence shown here is derived from an EMBL/GenBank/DDBJ whole genome shotgun (WGS) entry which is preliminary data.</text>
</comment>
<proteinExistence type="inferred from homology"/>
<dbReference type="InterPro" id="IPR013766">
    <property type="entry name" value="Thioredoxin_domain"/>
</dbReference>
<dbReference type="InterPro" id="IPR000866">
    <property type="entry name" value="AhpC/TSA"/>
</dbReference>